<feature type="domain" description="Putative Flp pilus-assembly TadG-like N-terminal" evidence="3">
    <location>
        <begin position="39"/>
        <end position="85"/>
    </location>
</feature>
<dbReference type="Proteomes" id="UP001281305">
    <property type="component" value="Chromosome"/>
</dbReference>
<feature type="transmembrane region" description="Helical" evidence="2">
    <location>
        <begin position="39"/>
        <end position="60"/>
    </location>
</feature>
<sequence>MMVYTGPTKKGRSGACARSSFNPKSTARLLRVFRKAEDGAATVLTLFIFIMMLVMGGIGIDMMRFEMERARLQATLDAAVLAGAGAPFGEDPEAIVRDYFVKAEMSEFLSEFEEGDVVTSLNASSVHANAEMTMDTFLMRLSGVENLTAVASATAETRIPKLEIALVLDVSNSMNNNNKIGNLQTAAKDFVTTIINSAEENNAVISIVPFSTSVAPSDEIFDALLVNETHTYSNCLVFDDDDYNSTALLTDAAASSSSITLQPIDQAIYTSRFDNSNGFGTEFGIDSLNQSWRSCYTEDGYRIRPFSANEAQLHGYIDDMIADGNTTGSLGVKWGAALLDPTFNDVTTALIASGSMDSALSNVPVAYNENDTVKAIVMMGDGQNTTTYFLPENSDYRGPDSTVFKLSYTEDQFLYVYNRFNANIRSSNSVYEYLCSSAYPNWLCEYQSVDRENYYIRDEDAEYGPGLNNTNSGNDADNLSEYDSCDSILDVDCDDVQDDRNFDGRWYINAFTGQRIDGFEFVNLEEEIGDGFVARYRMTWEEAWGQMTPDEYGDLTGDRGPDNEYENSDSNVTGSQKDTRMGNVCTAAKSNGVVIYTIGFEIAEGGIAETALQGCASSLTNYYRVEGVDITGAFSSIAGNVQSLRLTQ</sequence>
<dbReference type="Pfam" id="PF13400">
    <property type="entry name" value="Tad"/>
    <property type="match status" value="1"/>
</dbReference>
<name>A0ABZ2TCA7_9RHOB</name>
<feature type="region of interest" description="Disordered" evidence="1">
    <location>
        <begin position="548"/>
        <end position="578"/>
    </location>
</feature>
<protein>
    <submittedName>
        <fullName evidence="4">TadE/TadG family type IV pilus assembly protein</fullName>
    </submittedName>
</protein>
<evidence type="ECO:0000256" key="1">
    <source>
        <dbReference type="SAM" id="MobiDB-lite"/>
    </source>
</evidence>
<reference evidence="4 5" key="1">
    <citation type="submission" date="2024-02" db="EMBL/GenBank/DDBJ databases">
        <title>Roseovarius strain W115 nov., isolated from a marine algae.</title>
        <authorList>
            <person name="Lee M.W."/>
            <person name="Lee J.K."/>
            <person name="Kim J.M."/>
            <person name="Choi D.G."/>
            <person name="Baek J.H."/>
            <person name="Bayburt H."/>
            <person name="Jung J.J."/>
            <person name="Han D.M."/>
            <person name="Jeon C.O."/>
        </authorList>
    </citation>
    <scope>NUCLEOTIDE SEQUENCE [LARGE SCALE GENOMIC DNA]</scope>
    <source>
        <strain evidence="4 5">W115</strain>
    </source>
</reference>
<keyword evidence="2" id="KW-1133">Transmembrane helix</keyword>
<gene>
    <name evidence="4" type="ORF">RZS32_012950</name>
</gene>
<evidence type="ECO:0000313" key="5">
    <source>
        <dbReference type="Proteomes" id="UP001281305"/>
    </source>
</evidence>
<evidence type="ECO:0000313" key="4">
    <source>
        <dbReference type="EMBL" id="WYK17317.1"/>
    </source>
</evidence>
<organism evidence="4 5">
    <name type="scientific">Roseovarius rhodophyticola</name>
    <dbReference type="NCBI Taxonomy" id="3080827"/>
    <lineage>
        <taxon>Bacteria</taxon>
        <taxon>Pseudomonadati</taxon>
        <taxon>Pseudomonadota</taxon>
        <taxon>Alphaproteobacteria</taxon>
        <taxon>Rhodobacterales</taxon>
        <taxon>Roseobacteraceae</taxon>
        <taxon>Roseovarius</taxon>
    </lineage>
</organism>
<evidence type="ECO:0000256" key="2">
    <source>
        <dbReference type="SAM" id="Phobius"/>
    </source>
</evidence>
<keyword evidence="5" id="KW-1185">Reference proteome</keyword>
<dbReference type="Gene3D" id="3.40.50.410">
    <property type="entry name" value="von Willebrand factor, type A domain"/>
    <property type="match status" value="1"/>
</dbReference>
<keyword evidence="2" id="KW-0472">Membrane</keyword>
<dbReference type="InterPro" id="IPR036465">
    <property type="entry name" value="vWFA_dom_sf"/>
</dbReference>
<dbReference type="SUPFAM" id="SSF53300">
    <property type="entry name" value="vWA-like"/>
    <property type="match status" value="1"/>
</dbReference>
<dbReference type="EMBL" id="CP146606">
    <property type="protein sequence ID" value="WYK17317.1"/>
    <property type="molecule type" value="Genomic_DNA"/>
</dbReference>
<dbReference type="RefSeq" id="WP_339106660.1">
    <property type="nucleotide sequence ID" value="NZ_CP146606.1"/>
</dbReference>
<accession>A0ABZ2TCA7</accession>
<evidence type="ECO:0000259" key="3">
    <source>
        <dbReference type="Pfam" id="PF13400"/>
    </source>
</evidence>
<keyword evidence="2" id="KW-0812">Transmembrane</keyword>
<proteinExistence type="predicted"/>
<dbReference type="InterPro" id="IPR028087">
    <property type="entry name" value="Tad_N"/>
</dbReference>